<dbReference type="AlphaFoldDB" id="A0AAF0IAY3"/>
<dbReference type="Gene3D" id="3.40.20.10">
    <property type="entry name" value="Severin"/>
    <property type="match status" value="1"/>
</dbReference>
<accession>A0AAF0IAY3</accession>
<evidence type="ECO:0000313" key="2">
    <source>
        <dbReference type="Proteomes" id="UP000186851"/>
    </source>
</evidence>
<name>A0AAF0IAY3_ODILC</name>
<evidence type="ECO:0008006" key="3">
    <source>
        <dbReference type="Google" id="ProtNLM"/>
    </source>
</evidence>
<dbReference type="Proteomes" id="UP000186851">
    <property type="component" value="Chromosome"/>
</dbReference>
<dbReference type="InterPro" id="IPR029006">
    <property type="entry name" value="ADF-H/Gelsolin-like_dom_sf"/>
</dbReference>
<dbReference type="KEGG" id="oyw:OdinLCB4_005275"/>
<evidence type="ECO:0000313" key="1">
    <source>
        <dbReference type="EMBL" id="WEU39881.1"/>
    </source>
</evidence>
<reference evidence="1" key="1">
    <citation type="journal article" date="2017" name="Nature">
        <title>Asgard archaea illuminate the origin of eukaryotic cellular complexity.</title>
        <authorList>
            <person name="Zaremba-Niedzwiedzka K."/>
            <person name="Caceres E.F."/>
            <person name="Saw J.H."/>
            <person name="Backstrom D."/>
            <person name="Juzokaite L."/>
            <person name="Vancaester E."/>
            <person name="Seitz K.W."/>
            <person name="Anantharaman K."/>
            <person name="Starnawski P."/>
            <person name="Kjeldsen K.U."/>
            <person name="Scott M.B."/>
            <person name="Nunoura T."/>
            <person name="Banfield J.F."/>
            <person name="Schramm A."/>
            <person name="Baker B.J."/>
            <person name="Spang A."/>
            <person name="Ettema T.J.G."/>
        </authorList>
    </citation>
    <scope>NUCLEOTIDE SEQUENCE</scope>
    <source>
        <strain evidence="1">LCB_4</strain>
    </source>
</reference>
<dbReference type="EMBL" id="CP091871">
    <property type="protein sequence ID" value="WEU39881.1"/>
    <property type="molecule type" value="Genomic_DNA"/>
</dbReference>
<gene>
    <name evidence="1" type="ORF">OdinLCB4_005275</name>
</gene>
<reference evidence="1" key="2">
    <citation type="journal article" date="2022" name="Nat. Microbiol.">
        <title>A closed Candidatus Odinarchaeum chromosome exposes Asgard archaeal viruses.</title>
        <authorList>
            <person name="Tamarit D."/>
            <person name="Caceres E.F."/>
            <person name="Krupovic M."/>
            <person name="Nijland R."/>
            <person name="Eme L."/>
            <person name="Robinson N.P."/>
            <person name="Ettema T.J.G."/>
        </authorList>
    </citation>
    <scope>NUCLEOTIDE SEQUENCE</scope>
    <source>
        <strain evidence="1">LCB_4</strain>
    </source>
</reference>
<sequence length="286" mass="32475">MQLFDVQDNGDVTEITGSQPIREHLKSNSVFIIVDDDKKRIWIWKGSEAPVRKKFISARAASQIREERGLNYKVSSEDEGEESDSFLKAIGETPKHVEVKKPLIVEEQPVEKPSAAVKPEREVFKSESEEFKEETVVKPHIESRRPVPVEPHSESFESSSLLEKLETVPLPRGFERELVIVGNNIYTVTEHTIHFLGKKQIKKKLEKAPLGTVPEGVFLAEDYVPRVIVNNGSVMAIEFLKKTESVEIPTEEVSSIRDELKYNLSDLVDFFKIEIQSDESDENSEG</sequence>
<dbReference type="SUPFAM" id="SSF55753">
    <property type="entry name" value="Actin depolymerizing proteins"/>
    <property type="match status" value="1"/>
</dbReference>
<protein>
    <recommendedName>
        <fullName evidence="3">Gelsolin-like domain-containing protein</fullName>
    </recommendedName>
</protein>
<proteinExistence type="predicted"/>
<organism evidence="1 2">
    <name type="scientific">Odinarchaeota yellowstonii (strain LCB_4)</name>
    <dbReference type="NCBI Taxonomy" id="1841599"/>
    <lineage>
        <taxon>Archaea</taxon>
        <taxon>Promethearchaeati</taxon>
        <taxon>Candidatus Odinarchaeota</taxon>
        <taxon>Candidatus Odinarchaeia</taxon>
        <taxon>Candidatus Odinarchaeales</taxon>
        <taxon>Candidatus Odinarchaeaceae</taxon>
        <taxon>Candidatus Odinarchaeum</taxon>
    </lineage>
</organism>